<evidence type="ECO:0000259" key="3">
    <source>
        <dbReference type="PROSITE" id="PS51186"/>
    </source>
</evidence>
<gene>
    <name evidence="4" type="ORF">KDL28_09025</name>
</gene>
<evidence type="ECO:0000313" key="4">
    <source>
        <dbReference type="EMBL" id="MCO1655194.1"/>
    </source>
</evidence>
<evidence type="ECO:0000256" key="2">
    <source>
        <dbReference type="ARBA" id="ARBA00023315"/>
    </source>
</evidence>
<name>A0ABT0ZWS0_9PSEU</name>
<dbReference type="PROSITE" id="PS51186">
    <property type="entry name" value="GNAT"/>
    <property type="match status" value="1"/>
</dbReference>
<dbReference type="RefSeq" id="WP_252436975.1">
    <property type="nucleotide sequence ID" value="NZ_JAGSOV010000020.1"/>
</dbReference>
<dbReference type="Gene3D" id="3.40.630.30">
    <property type="match status" value="1"/>
</dbReference>
<dbReference type="InterPro" id="IPR000182">
    <property type="entry name" value="GNAT_dom"/>
</dbReference>
<proteinExistence type="predicted"/>
<sequence>MTTGEDIRVATAADADAIAALHADSWRRTYRGMMLDSYLDGDLDGERRGVWRGRFADPRPDQRVWVAVDGSGLLGFACLFGDGDPTWGAYVDNLHVRVDQRGRGLGLALLRRAAEWTLRERPGAGMWLWVMERNENARGFYRRAGAVEVERTISTTPAEDSAPILRCHWPDPATVATPSPRSPSPR</sequence>
<comment type="caution">
    <text evidence="4">The sequence shown here is derived from an EMBL/GenBank/DDBJ whole genome shotgun (WGS) entry which is preliminary data.</text>
</comment>
<protein>
    <submittedName>
        <fullName evidence="4">GNAT family N-acetyltransferase</fullName>
    </submittedName>
</protein>
<organism evidence="4 5">
    <name type="scientific">Pseudonocardia humida</name>
    <dbReference type="NCBI Taxonomy" id="2800819"/>
    <lineage>
        <taxon>Bacteria</taxon>
        <taxon>Bacillati</taxon>
        <taxon>Actinomycetota</taxon>
        <taxon>Actinomycetes</taxon>
        <taxon>Pseudonocardiales</taxon>
        <taxon>Pseudonocardiaceae</taxon>
        <taxon>Pseudonocardia</taxon>
    </lineage>
</organism>
<dbReference type="CDD" id="cd04301">
    <property type="entry name" value="NAT_SF"/>
    <property type="match status" value="1"/>
</dbReference>
<dbReference type="Pfam" id="PF00583">
    <property type="entry name" value="Acetyltransf_1"/>
    <property type="match status" value="1"/>
</dbReference>
<accession>A0ABT0ZWS0</accession>
<dbReference type="Proteomes" id="UP001165283">
    <property type="component" value="Unassembled WGS sequence"/>
</dbReference>
<feature type="domain" description="N-acetyltransferase" evidence="3">
    <location>
        <begin position="5"/>
        <end position="170"/>
    </location>
</feature>
<dbReference type="SUPFAM" id="SSF55729">
    <property type="entry name" value="Acyl-CoA N-acyltransferases (Nat)"/>
    <property type="match status" value="1"/>
</dbReference>
<keyword evidence="5" id="KW-1185">Reference proteome</keyword>
<evidence type="ECO:0000256" key="1">
    <source>
        <dbReference type="ARBA" id="ARBA00022679"/>
    </source>
</evidence>
<dbReference type="InterPro" id="IPR016181">
    <property type="entry name" value="Acyl_CoA_acyltransferase"/>
</dbReference>
<keyword evidence="1" id="KW-0808">Transferase</keyword>
<evidence type="ECO:0000313" key="5">
    <source>
        <dbReference type="Proteomes" id="UP001165283"/>
    </source>
</evidence>
<dbReference type="PANTHER" id="PTHR43877">
    <property type="entry name" value="AMINOALKYLPHOSPHONATE N-ACETYLTRANSFERASE-RELATED-RELATED"/>
    <property type="match status" value="1"/>
</dbReference>
<dbReference type="EMBL" id="JAGSOV010000020">
    <property type="protein sequence ID" value="MCO1655194.1"/>
    <property type="molecule type" value="Genomic_DNA"/>
</dbReference>
<keyword evidence="2" id="KW-0012">Acyltransferase</keyword>
<dbReference type="InterPro" id="IPR050832">
    <property type="entry name" value="Bact_Acetyltransf"/>
</dbReference>
<reference evidence="4" key="1">
    <citation type="submission" date="2021-04" db="EMBL/GenBank/DDBJ databases">
        <title>Pseudonocardia sp. nov., isolated from sandy soil of mangrove forest.</title>
        <authorList>
            <person name="Zan Z."/>
            <person name="Huang R."/>
            <person name="Liu W."/>
        </authorList>
    </citation>
    <scope>NUCLEOTIDE SEQUENCE</scope>
    <source>
        <strain evidence="4">S2-4</strain>
    </source>
</reference>